<evidence type="ECO:0000313" key="4">
    <source>
        <dbReference type="Proteomes" id="UP001428341"/>
    </source>
</evidence>
<dbReference type="Pfam" id="PF00139">
    <property type="entry name" value="Lectin_legB"/>
    <property type="match status" value="1"/>
</dbReference>
<sequence length="198" mass="21699">MVVIEAGHADTGWWYNTRPTLSSGGSGEPGNGSDVRLSDSISRLLEPHIRTYPIQFILWTNAAATQGWTGVIQPACACMVTIKSSPYPQSKAGSADGMTFVLAPDNKPSQTTVMANILDCSVVLQKKIMEKPIIMSETVPSSVYVGFTAATRELSESHQLLDWTFTTFPLPSYSPRKQYLEIWVLMLDNNSVTHGKKS</sequence>
<name>A0AAP0QLS2_9ROSI</name>
<accession>A0AAP0QLS2</accession>
<protein>
    <recommendedName>
        <fullName evidence="2">Legume lectin domain-containing protein</fullName>
    </recommendedName>
</protein>
<gene>
    <name evidence="3" type="ORF">WN944_000273</name>
</gene>
<evidence type="ECO:0000256" key="1">
    <source>
        <dbReference type="ARBA" id="ARBA00022734"/>
    </source>
</evidence>
<comment type="caution">
    <text evidence="3">The sequence shown here is derived from an EMBL/GenBank/DDBJ whole genome shotgun (WGS) entry which is preliminary data.</text>
</comment>
<evidence type="ECO:0000313" key="3">
    <source>
        <dbReference type="EMBL" id="KAK9207924.1"/>
    </source>
</evidence>
<dbReference type="Gene3D" id="2.60.120.200">
    <property type="match status" value="1"/>
</dbReference>
<dbReference type="Proteomes" id="UP001428341">
    <property type="component" value="Unassembled WGS sequence"/>
</dbReference>
<evidence type="ECO:0000259" key="2">
    <source>
        <dbReference type="Pfam" id="PF00139"/>
    </source>
</evidence>
<dbReference type="AlphaFoldDB" id="A0AAP0QLS2"/>
<dbReference type="InterPro" id="IPR001220">
    <property type="entry name" value="Legume_lectin_dom"/>
</dbReference>
<feature type="domain" description="Legume lectin" evidence="2">
    <location>
        <begin position="125"/>
        <end position="167"/>
    </location>
</feature>
<dbReference type="EMBL" id="JBCGBO010000004">
    <property type="protein sequence ID" value="KAK9207924.1"/>
    <property type="molecule type" value="Genomic_DNA"/>
</dbReference>
<dbReference type="SUPFAM" id="SSF49899">
    <property type="entry name" value="Concanavalin A-like lectins/glucanases"/>
    <property type="match status" value="1"/>
</dbReference>
<keyword evidence="4" id="KW-1185">Reference proteome</keyword>
<reference evidence="3 4" key="1">
    <citation type="submission" date="2024-05" db="EMBL/GenBank/DDBJ databases">
        <title>Haplotype-resolved chromosome-level genome assembly of Huyou (Citrus changshanensis).</title>
        <authorList>
            <person name="Miao C."/>
            <person name="Chen W."/>
            <person name="Wu Y."/>
            <person name="Wang L."/>
            <person name="Zhao S."/>
            <person name="Grierson D."/>
            <person name="Xu C."/>
            <person name="Chen K."/>
        </authorList>
    </citation>
    <scope>NUCLEOTIDE SEQUENCE [LARGE SCALE GENOMIC DNA]</scope>
    <source>
        <strain evidence="3">01-14</strain>
        <tissue evidence="3">Leaf</tissue>
    </source>
</reference>
<organism evidence="3 4">
    <name type="scientific">Citrus x changshan-huyou</name>
    <dbReference type="NCBI Taxonomy" id="2935761"/>
    <lineage>
        <taxon>Eukaryota</taxon>
        <taxon>Viridiplantae</taxon>
        <taxon>Streptophyta</taxon>
        <taxon>Embryophyta</taxon>
        <taxon>Tracheophyta</taxon>
        <taxon>Spermatophyta</taxon>
        <taxon>Magnoliopsida</taxon>
        <taxon>eudicotyledons</taxon>
        <taxon>Gunneridae</taxon>
        <taxon>Pentapetalae</taxon>
        <taxon>rosids</taxon>
        <taxon>malvids</taxon>
        <taxon>Sapindales</taxon>
        <taxon>Rutaceae</taxon>
        <taxon>Aurantioideae</taxon>
        <taxon>Citrus</taxon>
    </lineage>
</organism>
<dbReference type="GO" id="GO:0030246">
    <property type="term" value="F:carbohydrate binding"/>
    <property type="evidence" value="ECO:0007669"/>
    <property type="project" value="UniProtKB-KW"/>
</dbReference>
<dbReference type="InterPro" id="IPR013320">
    <property type="entry name" value="ConA-like_dom_sf"/>
</dbReference>
<keyword evidence="1" id="KW-0430">Lectin</keyword>
<proteinExistence type="predicted"/>